<dbReference type="InterPro" id="IPR012677">
    <property type="entry name" value="Nucleotide-bd_a/b_plait_sf"/>
</dbReference>
<feature type="compositionally biased region" description="Polar residues" evidence="9">
    <location>
        <begin position="1"/>
        <end position="18"/>
    </location>
</feature>
<dbReference type="GO" id="GO:0044615">
    <property type="term" value="C:nuclear pore nuclear basket"/>
    <property type="evidence" value="ECO:0007669"/>
    <property type="project" value="TreeGrafter"/>
</dbReference>
<dbReference type="GO" id="GO:0006999">
    <property type="term" value="P:nuclear pore organization"/>
    <property type="evidence" value="ECO:0007669"/>
    <property type="project" value="TreeGrafter"/>
</dbReference>
<comment type="caution">
    <text evidence="11">The sequence shown here is derived from an EMBL/GenBank/DDBJ whole genome shotgun (WGS) entry which is preliminary data.</text>
</comment>
<dbReference type="GO" id="GO:0003676">
    <property type="term" value="F:nucleic acid binding"/>
    <property type="evidence" value="ECO:0007669"/>
    <property type="project" value="InterPro"/>
</dbReference>
<evidence type="ECO:0000313" key="11">
    <source>
        <dbReference type="EMBL" id="KAF9505738.1"/>
    </source>
</evidence>
<evidence type="ECO:0000256" key="8">
    <source>
        <dbReference type="PROSITE-ProRule" id="PRU00804"/>
    </source>
</evidence>
<dbReference type="SUPFAM" id="SSF54928">
    <property type="entry name" value="RNA-binding domain, RBD"/>
    <property type="match status" value="1"/>
</dbReference>
<dbReference type="GO" id="GO:0044613">
    <property type="term" value="C:nuclear pore central transport channel"/>
    <property type="evidence" value="ECO:0007669"/>
    <property type="project" value="TreeGrafter"/>
</dbReference>
<evidence type="ECO:0000256" key="9">
    <source>
        <dbReference type="SAM" id="MobiDB-lite"/>
    </source>
</evidence>
<reference evidence="11" key="1">
    <citation type="journal article" date="2020" name="Nat. Commun.">
        <title>Large-scale genome sequencing of mycorrhizal fungi provides insights into the early evolution of symbiotic traits.</title>
        <authorList>
            <person name="Miyauchi S."/>
            <person name="Kiss E."/>
            <person name="Kuo A."/>
            <person name="Drula E."/>
            <person name="Kohler A."/>
            <person name="Sanchez-Garcia M."/>
            <person name="Morin E."/>
            <person name="Andreopoulos B."/>
            <person name="Barry K.W."/>
            <person name="Bonito G."/>
            <person name="Buee M."/>
            <person name="Carver A."/>
            <person name="Chen C."/>
            <person name="Cichocki N."/>
            <person name="Clum A."/>
            <person name="Culley D."/>
            <person name="Crous P.W."/>
            <person name="Fauchery L."/>
            <person name="Girlanda M."/>
            <person name="Hayes R.D."/>
            <person name="Keri Z."/>
            <person name="LaButti K."/>
            <person name="Lipzen A."/>
            <person name="Lombard V."/>
            <person name="Magnuson J."/>
            <person name="Maillard F."/>
            <person name="Murat C."/>
            <person name="Nolan M."/>
            <person name="Ohm R.A."/>
            <person name="Pangilinan J."/>
            <person name="Pereira M.F."/>
            <person name="Perotto S."/>
            <person name="Peter M."/>
            <person name="Pfister S."/>
            <person name="Riley R."/>
            <person name="Sitrit Y."/>
            <person name="Stielow J.B."/>
            <person name="Szollosi G."/>
            <person name="Zifcakova L."/>
            <person name="Stursova M."/>
            <person name="Spatafora J.W."/>
            <person name="Tedersoo L."/>
            <person name="Vaario L.M."/>
            <person name="Yamada A."/>
            <person name="Yan M."/>
            <person name="Wang P."/>
            <person name="Xu J."/>
            <person name="Bruns T."/>
            <person name="Baldrian P."/>
            <person name="Vilgalys R."/>
            <person name="Dunand C."/>
            <person name="Henrissat B."/>
            <person name="Grigoriev I.V."/>
            <person name="Hibbett D."/>
            <person name="Nagy L.G."/>
            <person name="Martin F.M."/>
        </authorList>
    </citation>
    <scope>NUCLEOTIDE SEQUENCE</scope>
    <source>
        <strain evidence="11">UP504</strain>
    </source>
</reference>
<evidence type="ECO:0000259" key="10">
    <source>
        <dbReference type="PROSITE" id="PS51472"/>
    </source>
</evidence>
<evidence type="ECO:0000256" key="6">
    <source>
        <dbReference type="ARBA" id="ARBA00023132"/>
    </source>
</evidence>
<keyword evidence="3 8" id="KW-0509">mRNA transport</keyword>
<feature type="region of interest" description="Disordered" evidence="9">
    <location>
        <begin position="1"/>
        <end position="91"/>
    </location>
</feature>
<dbReference type="GO" id="GO:0017056">
    <property type="term" value="F:structural constituent of nuclear pore"/>
    <property type="evidence" value="ECO:0007669"/>
    <property type="project" value="TreeGrafter"/>
</dbReference>
<sequence length="337" mass="35353">MYPSSSTSTFQDNTSPNLDRSRSSLRSSFSTSNLGNWAAESPPFGQPQYVPGYLLSATGSVGGPSYPTPPLVPEPVTGRRGASSNTKFGADPFASSFRATANVRSKTVPDPDDENAPPSNSILEGISTPETRKNLRTSVAGGFHSSTPSSSHHQQATHTPVTNGTGTSSSTIVVFGFSPEFYSEIVELFKSIGETSAVEPPPLDRNWISISYKNSWEAARAVRRNGEVLALTGSNVMIGVKWADPTVNNDAAAAPGTPAMDTPSRTGGNFGMNIGRPITYAPSSSAFKTPQSSSYASAARAKEWGSPVLRTAADDKADGSTAGSGIFGKLSELVFGW</sequence>
<dbReference type="PANTHER" id="PTHR21527:SF6">
    <property type="entry name" value="NUCLEOPORIN NUP35"/>
    <property type="match status" value="1"/>
</dbReference>
<organism evidence="11 12">
    <name type="scientific">Hydnum rufescens UP504</name>
    <dbReference type="NCBI Taxonomy" id="1448309"/>
    <lineage>
        <taxon>Eukaryota</taxon>
        <taxon>Fungi</taxon>
        <taxon>Dikarya</taxon>
        <taxon>Basidiomycota</taxon>
        <taxon>Agaricomycotina</taxon>
        <taxon>Agaricomycetes</taxon>
        <taxon>Cantharellales</taxon>
        <taxon>Hydnaceae</taxon>
        <taxon>Hydnum</taxon>
    </lineage>
</organism>
<keyword evidence="4" id="KW-0653">Protein transport</keyword>
<keyword evidence="12" id="KW-1185">Reference proteome</keyword>
<evidence type="ECO:0000256" key="4">
    <source>
        <dbReference type="ARBA" id="ARBA00022927"/>
    </source>
</evidence>
<proteinExistence type="predicted"/>
<evidence type="ECO:0000256" key="1">
    <source>
        <dbReference type="ARBA" id="ARBA00004567"/>
    </source>
</evidence>
<dbReference type="InterPro" id="IPR035979">
    <property type="entry name" value="RBD_domain_sf"/>
</dbReference>
<feature type="region of interest" description="Disordered" evidence="9">
    <location>
        <begin position="103"/>
        <end position="168"/>
    </location>
</feature>
<comment type="subcellular location">
    <subcellularLocation>
        <location evidence="1">Nucleus</location>
        <location evidence="1">Nuclear pore complex</location>
    </subcellularLocation>
</comment>
<keyword evidence="2 8" id="KW-0813">Transport</keyword>
<dbReference type="EMBL" id="MU129138">
    <property type="protein sequence ID" value="KAF9505738.1"/>
    <property type="molecule type" value="Genomic_DNA"/>
</dbReference>
<dbReference type="GO" id="GO:0005543">
    <property type="term" value="F:phospholipid binding"/>
    <property type="evidence" value="ECO:0007669"/>
    <property type="project" value="TreeGrafter"/>
</dbReference>
<keyword evidence="5" id="KW-0811">Translocation</keyword>
<dbReference type="InterPro" id="IPR007846">
    <property type="entry name" value="RRM_NUP35_dom"/>
</dbReference>
<evidence type="ECO:0000313" key="12">
    <source>
        <dbReference type="Proteomes" id="UP000886523"/>
    </source>
</evidence>
<evidence type="ECO:0000256" key="5">
    <source>
        <dbReference type="ARBA" id="ARBA00023010"/>
    </source>
</evidence>
<dbReference type="Proteomes" id="UP000886523">
    <property type="component" value="Unassembled WGS sequence"/>
</dbReference>
<keyword evidence="6 8" id="KW-0906">Nuclear pore complex</keyword>
<dbReference type="Pfam" id="PF05172">
    <property type="entry name" value="RRM_Nup35"/>
    <property type="match status" value="1"/>
</dbReference>
<feature type="domain" description="RRM Nup35-type" evidence="10">
    <location>
        <begin position="166"/>
        <end position="250"/>
    </location>
</feature>
<protein>
    <recommendedName>
        <fullName evidence="10">RRM Nup35-type domain-containing protein</fullName>
    </recommendedName>
</protein>
<dbReference type="AlphaFoldDB" id="A0A9P6AHC6"/>
<keyword evidence="7 8" id="KW-0539">Nucleus</keyword>
<gene>
    <name evidence="11" type="ORF">BS47DRAFT_1353657</name>
</gene>
<evidence type="ECO:0000256" key="2">
    <source>
        <dbReference type="ARBA" id="ARBA00022448"/>
    </source>
</evidence>
<evidence type="ECO:0000256" key="3">
    <source>
        <dbReference type="ARBA" id="ARBA00022816"/>
    </source>
</evidence>
<dbReference type="OrthoDB" id="3365060at2759"/>
<dbReference type="PANTHER" id="PTHR21527">
    <property type="entry name" value="NUCLEOPORIN NUP35"/>
    <property type="match status" value="1"/>
</dbReference>
<name>A0A9P6AHC6_9AGAM</name>
<dbReference type="PROSITE" id="PS51472">
    <property type="entry name" value="RRM_NUP35"/>
    <property type="match status" value="1"/>
</dbReference>
<dbReference type="Gene3D" id="3.30.70.330">
    <property type="match status" value="1"/>
</dbReference>
<dbReference type="GO" id="GO:0051028">
    <property type="term" value="P:mRNA transport"/>
    <property type="evidence" value="ECO:0007669"/>
    <property type="project" value="UniProtKB-UniRule"/>
</dbReference>
<dbReference type="GO" id="GO:0006607">
    <property type="term" value="P:NLS-bearing protein import into nucleus"/>
    <property type="evidence" value="ECO:0007669"/>
    <property type="project" value="TreeGrafter"/>
</dbReference>
<accession>A0A9P6AHC6</accession>
<evidence type="ECO:0000256" key="7">
    <source>
        <dbReference type="ARBA" id="ARBA00023242"/>
    </source>
</evidence>
<feature type="compositionally biased region" description="Low complexity" evidence="9">
    <location>
        <begin position="144"/>
        <end position="160"/>
    </location>
</feature>